<dbReference type="InterPro" id="IPR011990">
    <property type="entry name" value="TPR-like_helical_dom_sf"/>
</dbReference>
<evidence type="ECO:0000313" key="4">
    <source>
        <dbReference type="Proteomes" id="UP000064967"/>
    </source>
</evidence>
<name>A0A0K1Q5X9_9BACT</name>
<dbReference type="Proteomes" id="UP000064967">
    <property type="component" value="Chromosome"/>
</dbReference>
<dbReference type="PROSITE" id="PS50005">
    <property type="entry name" value="TPR"/>
    <property type="match status" value="2"/>
</dbReference>
<reference evidence="3 4" key="1">
    <citation type="submission" date="2015-08" db="EMBL/GenBank/DDBJ databases">
        <authorList>
            <person name="Babu N.S."/>
            <person name="Beckwith C.J."/>
            <person name="Beseler K.G."/>
            <person name="Brison A."/>
            <person name="Carone J.V."/>
            <person name="Caskin T.P."/>
            <person name="Diamond M."/>
            <person name="Durham M.E."/>
            <person name="Foxe J.M."/>
            <person name="Go M."/>
            <person name="Henderson B.A."/>
            <person name="Jones I.B."/>
            <person name="McGettigan J.A."/>
            <person name="Micheletti S.J."/>
            <person name="Nasrallah M.E."/>
            <person name="Ortiz D."/>
            <person name="Piller C.R."/>
            <person name="Privatt S.R."/>
            <person name="Schneider S.L."/>
            <person name="Sharp S."/>
            <person name="Smith T.C."/>
            <person name="Stanton J.D."/>
            <person name="Ullery H.E."/>
            <person name="Wilson R.J."/>
            <person name="Serrano M.G."/>
            <person name="Buck G."/>
            <person name="Lee V."/>
            <person name="Wang Y."/>
            <person name="Carvalho R."/>
            <person name="Voegtly L."/>
            <person name="Shi R."/>
            <person name="Duckworth R."/>
            <person name="Johnson A."/>
            <person name="Loviza R."/>
            <person name="Walstead R."/>
            <person name="Shah Z."/>
            <person name="Kiflezghi M."/>
            <person name="Wade K."/>
            <person name="Ball S.L."/>
            <person name="Bradley K.W."/>
            <person name="Asai D.J."/>
            <person name="Bowman C.A."/>
            <person name="Russell D.A."/>
            <person name="Pope W.H."/>
            <person name="Jacobs-Sera D."/>
            <person name="Hendrix R.W."/>
            <person name="Hatfull G.F."/>
        </authorList>
    </citation>
    <scope>NUCLEOTIDE SEQUENCE [LARGE SCALE GENOMIC DNA]</scope>
    <source>
        <strain evidence="3 4">DSM 27648</strain>
    </source>
</reference>
<evidence type="ECO:0000313" key="3">
    <source>
        <dbReference type="EMBL" id="AKV01211.1"/>
    </source>
</evidence>
<feature type="repeat" description="TPR" evidence="1">
    <location>
        <begin position="98"/>
        <end position="131"/>
    </location>
</feature>
<feature type="chain" id="PRO_5005466648" evidence="2">
    <location>
        <begin position="30"/>
        <end position="281"/>
    </location>
</feature>
<accession>A0A0K1Q5X9</accession>
<dbReference type="SUPFAM" id="SSF48452">
    <property type="entry name" value="TPR-like"/>
    <property type="match status" value="1"/>
</dbReference>
<dbReference type="PANTHER" id="PTHR12558:SF13">
    <property type="entry name" value="CELL DIVISION CYCLE PROTEIN 27 HOMOLOG"/>
    <property type="match status" value="1"/>
</dbReference>
<sequence>MTKGALHAIRRSTSAAVLVASAAAFGGCAAPGPIDRAQQLVRMHEDQKAIATLREELVKHPDDIPARRLLVRVLAWTGDLDAARREVAELEKRMPNDPVPWIELGHAFELAHRFDEALAAYDTAAEKVPSSPQGPREGGMRCARWGESEEALPRLEEAVRRGARDAETLHALGLVRLNLRDYDGATEAYERGYAADPKSAENLLGLATVAVAKGDAAAALRAYDRLLAQRPSYGSAELGRAWALAKLGRKDEASKALDHAQELGAPAANIARQRASLAASK</sequence>
<dbReference type="InterPro" id="IPR019734">
    <property type="entry name" value="TPR_rpt"/>
</dbReference>
<keyword evidence="1" id="KW-0802">TPR repeat</keyword>
<dbReference type="Gene3D" id="1.25.40.10">
    <property type="entry name" value="Tetratricopeptide repeat domain"/>
    <property type="match status" value="1"/>
</dbReference>
<dbReference type="PROSITE" id="PS51257">
    <property type="entry name" value="PROKAR_LIPOPROTEIN"/>
    <property type="match status" value="1"/>
</dbReference>
<dbReference type="KEGG" id="llu:AKJ09_07874"/>
<protein>
    <submittedName>
        <fullName evidence="3">TPR repeat protein</fullName>
    </submittedName>
</protein>
<dbReference type="STRING" id="1391654.AKJ09_07874"/>
<evidence type="ECO:0000256" key="1">
    <source>
        <dbReference type="PROSITE-ProRule" id="PRU00339"/>
    </source>
</evidence>
<dbReference type="PANTHER" id="PTHR12558">
    <property type="entry name" value="CELL DIVISION CYCLE 16,23,27"/>
    <property type="match status" value="1"/>
</dbReference>
<feature type="repeat" description="TPR" evidence="1">
    <location>
        <begin position="166"/>
        <end position="199"/>
    </location>
</feature>
<dbReference type="Pfam" id="PF14559">
    <property type="entry name" value="TPR_19"/>
    <property type="match status" value="1"/>
</dbReference>
<dbReference type="RefSeq" id="WP_146652357.1">
    <property type="nucleotide sequence ID" value="NZ_CP012333.1"/>
</dbReference>
<evidence type="ECO:0000256" key="2">
    <source>
        <dbReference type="SAM" id="SignalP"/>
    </source>
</evidence>
<gene>
    <name evidence="3" type="ORF">AKJ09_07874</name>
</gene>
<keyword evidence="4" id="KW-1185">Reference proteome</keyword>
<feature type="signal peptide" evidence="2">
    <location>
        <begin position="1"/>
        <end position="29"/>
    </location>
</feature>
<keyword evidence="2" id="KW-0732">Signal</keyword>
<dbReference type="Pfam" id="PF13432">
    <property type="entry name" value="TPR_16"/>
    <property type="match status" value="2"/>
</dbReference>
<dbReference type="SMART" id="SM00028">
    <property type="entry name" value="TPR"/>
    <property type="match status" value="4"/>
</dbReference>
<dbReference type="EMBL" id="CP012333">
    <property type="protein sequence ID" value="AKV01211.1"/>
    <property type="molecule type" value="Genomic_DNA"/>
</dbReference>
<organism evidence="3 4">
    <name type="scientific">Labilithrix luteola</name>
    <dbReference type="NCBI Taxonomy" id="1391654"/>
    <lineage>
        <taxon>Bacteria</taxon>
        <taxon>Pseudomonadati</taxon>
        <taxon>Myxococcota</taxon>
        <taxon>Polyangia</taxon>
        <taxon>Polyangiales</taxon>
        <taxon>Labilitrichaceae</taxon>
        <taxon>Labilithrix</taxon>
    </lineage>
</organism>
<dbReference type="AlphaFoldDB" id="A0A0K1Q5X9"/>
<dbReference type="OrthoDB" id="5338908at2"/>
<proteinExistence type="predicted"/>